<dbReference type="EMBL" id="KX700857">
    <property type="protein sequence ID" value="APD74813.1"/>
    <property type="molecule type" value="Genomic_DNA"/>
</dbReference>
<feature type="region of interest" description="Disordered" evidence="9">
    <location>
        <begin position="30"/>
        <end position="49"/>
    </location>
</feature>
<dbReference type="AlphaFoldDB" id="A0A1J0RA66"/>
<evidence type="ECO:0000256" key="5">
    <source>
        <dbReference type="ARBA" id="ARBA00022729"/>
    </source>
</evidence>
<keyword evidence="8" id="KW-0449">Lipoprotein</keyword>
<evidence type="ECO:0000259" key="10">
    <source>
        <dbReference type="Pfam" id="PF13206"/>
    </source>
</evidence>
<evidence type="ECO:0000313" key="11">
    <source>
        <dbReference type="EMBL" id="APD74813.1"/>
    </source>
</evidence>
<dbReference type="VEuPathDB" id="TriTrypDB:Tb427_000209500"/>
<reference evidence="11" key="1">
    <citation type="submission" date="2016-08" db="EMBL/GenBank/DDBJ databases">
        <title>VSG repertoire of Trypanosoma brucei EATRO 1125.</title>
        <authorList>
            <person name="Cross G.A."/>
        </authorList>
    </citation>
    <scope>NUCLEOTIDE SEQUENCE</scope>
    <source>
        <strain evidence="11">EATRO 1125</strain>
    </source>
</reference>
<organism evidence="11">
    <name type="scientific">Trypanosoma brucei</name>
    <dbReference type="NCBI Taxonomy" id="5691"/>
    <lineage>
        <taxon>Eukaryota</taxon>
        <taxon>Discoba</taxon>
        <taxon>Euglenozoa</taxon>
        <taxon>Kinetoplastea</taxon>
        <taxon>Metakinetoplastina</taxon>
        <taxon>Trypanosomatida</taxon>
        <taxon>Trypanosomatidae</taxon>
        <taxon>Trypanosoma</taxon>
    </lineage>
</organism>
<dbReference type="Pfam" id="PF13206">
    <property type="entry name" value="VSG_B"/>
    <property type="match status" value="1"/>
</dbReference>
<accession>A0A1J0RA66</accession>
<keyword evidence="5" id="KW-0732">Signal</keyword>
<feature type="domain" description="Trypanosome variant surface glycoprotein B-type N-terminal" evidence="10">
    <location>
        <begin position="12"/>
        <end position="200"/>
    </location>
</feature>
<name>A0A1J0RA66_9TRYP</name>
<evidence type="ECO:0000256" key="7">
    <source>
        <dbReference type="ARBA" id="ARBA00023180"/>
    </source>
</evidence>
<evidence type="ECO:0000256" key="8">
    <source>
        <dbReference type="ARBA" id="ARBA00023288"/>
    </source>
</evidence>
<evidence type="ECO:0000256" key="6">
    <source>
        <dbReference type="ARBA" id="ARBA00023136"/>
    </source>
</evidence>
<keyword evidence="6" id="KW-0472">Membrane</keyword>
<dbReference type="GO" id="GO:0005886">
    <property type="term" value="C:plasma membrane"/>
    <property type="evidence" value="ECO:0007669"/>
    <property type="project" value="UniProtKB-SubCell"/>
</dbReference>
<evidence type="ECO:0000256" key="2">
    <source>
        <dbReference type="ARBA" id="ARBA00004609"/>
    </source>
</evidence>
<sequence length="276" mass="29833">MAGLKAIGIGSTKAAIKQILNNAVYGSKDEGNYARSSQPAEAGRRNATSCKTGGQIAGKEELAYTFLCICLTNSGETAGKPCHKEVTNTYHWTTATTNMQQVWGDMRKLCPKSSKGKTTAAAIHAALTRVRAAIQYKSDAGYLGNKYSSDCDGTSANGLCVKYTGITASSIDAFHEIAWVKAYEEASEKLEKSTAAATQRYQLISMGNSSLNANPTTGYISPNSNWATCSRQYPGGNGSGFHQRERMQFSQKRNRMKKLKVAAITLREIRMAKSAH</sequence>
<proteinExistence type="predicted"/>
<comment type="function">
    <text evidence="1">VSG forms a coat on the surface of the parasite. The trypanosome evades the immune response of the host by expressing a series of antigenically distinct VSGs from an estimated 1000 VSG genes.</text>
</comment>
<dbReference type="GO" id="GO:0098552">
    <property type="term" value="C:side of membrane"/>
    <property type="evidence" value="ECO:0007669"/>
    <property type="project" value="UniProtKB-KW"/>
</dbReference>
<keyword evidence="4" id="KW-0336">GPI-anchor</keyword>
<protein>
    <submittedName>
        <fullName evidence="11">Variant surface glycoprotein 1125.4289</fullName>
    </submittedName>
</protein>
<keyword evidence="7" id="KW-0325">Glycoprotein</keyword>
<comment type="subcellular location">
    <subcellularLocation>
        <location evidence="2">Cell membrane</location>
        <topology evidence="2">Lipid-anchor</topology>
        <topology evidence="2">GPI-anchor</topology>
    </subcellularLocation>
</comment>
<evidence type="ECO:0000256" key="4">
    <source>
        <dbReference type="ARBA" id="ARBA00022622"/>
    </source>
</evidence>
<dbReference type="InterPro" id="IPR025932">
    <property type="entry name" value="Trypano_VSG_B_N_dom"/>
</dbReference>
<evidence type="ECO:0000256" key="1">
    <source>
        <dbReference type="ARBA" id="ARBA00002523"/>
    </source>
</evidence>
<keyword evidence="3" id="KW-1003">Cell membrane</keyword>
<evidence type="ECO:0000256" key="9">
    <source>
        <dbReference type="SAM" id="MobiDB-lite"/>
    </source>
</evidence>
<evidence type="ECO:0000256" key="3">
    <source>
        <dbReference type="ARBA" id="ARBA00022475"/>
    </source>
</evidence>